<evidence type="ECO:0000256" key="4">
    <source>
        <dbReference type="ARBA" id="ARBA00023180"/>
    </source>
</evidence>
<name>A0A4S8IGU6_MUSBA</name>
<comment type="similarity">
    <text evidence="1">Belongs to the plant LTP family.</text>
</comment>
<dbReference type="PANTHER" id="PTHR33044">
    <property type="entry name" value="BIFUNCTIONAL INHIBITOR/LIPID-TRANSFER PROTEIN/SEED STORAGE 2S ALBUMIN SUPERFAMILY PROTEIN-RELATED"/>
    <property type="match status" value="1"/>
</dbReference>
<feature type="signal peptide" evidence="5">
    <location>
        <begin position="1"/>
        <end position="16"/>
    </location>
</feature>
<dbReference type="InterPro" id="IPR036312">
    <property type="entry name" value="Bifun_inhib/LTP/seed_sf"/>
</dbReference>
<dbReference type="AlphaFoldDB" id="A0A4S8IGU6"/>
<evidence type="ECO:0000256" key="5">
    <source>
        <dbReference type="SAM" id="SignalP"/>
    </source>
</evidence>
<keyword evidence="3" id="KW-1015">Disulfide bond</keyword>
<protein>
    <recommendedName>
        <fullName evidence="6">Bifunctional inhibitor/plant lipid transfer protein/seed storage helical domain-containing protein</fullName>
    </recommendedName>
</protein>
<dbReference type="Gene3D" id="1.10.110.10">
    <property type="entry name" value="Plant lipid-transfer and hydrophobic proteins"/>
    <property type="match status" value="1"/>
</dbReference>
<dbReference type="Proteomes" id="UP000317650">
    <property type="component" value="Chromosome 9"/>
</dbReference>
<feature type="domain" description="Bifunctional inhibitor/plant lipid transfer protein/seed storage helical" evidence="6">
    <location>
        <begin position="13"/>
        <end position="103"/>
    </location>
</feature>
<dbReference type="Pfam" id="PF14368">
    <property type="entry name" value="LTP_2"/>
    <property type="match status" value="1"/>
</dbReference>
<organism evidence="7 8">
    <name type="scientific">Musa balbisiana</name>
    <name type="common">Banana</name>
    <dbReference type="NCBI Taxonomy" id="52838"/>
    <lineage>
        <taxon>Eukaryota</taxon>
        <taxon>Viridiplantae</taxon>
        <taxon>Streptophyta</taxon>
        <taxon>Embryophyta</taxon>
        <taxon>Tracheophyta</taxon>
        <taxon>Spermatophyta</taxon>
        <taxon>Magnoliopsida</taxon>
        <taxon>Liliopsida</taxon>
        <taxon>Zingiberales</taxon>
        <taxon>Musaceae</taxon>
        <taxon>Musa</taxon>
    </lineage>
</organism>
<comment type="caution">
    <text evidence="7">The sequence shown here is derived from an EMBL/GenBank/DDBJ whole genome shotgun (WGS) entry which is preliminary data.</text>
</comment>
<dbReference type="SUPFAM" id="SSF47699">
    <property type="entry name" value="Bifunctional inhibitor/lipid-transfer protein/seed storage 2S albumin"/>
    <property type="match status" value="1"/>
</dbReference>
<dbReference type="STRING" id="52838.A0A4S8IGU6"/>
<dbReference type="InterPro" id="IPR043325">
    <property type="entry name" value="LTSS"/>
</dbReference>
<evidence type="ECO:0000313" key="7">
    <source>
        <dbReference type="EMBL" id="THU47527.1"/>
    </source>
</evidence>
<evidence type="ECO:0000259" key="6">
    <source>
        <dbReference type="Pfam" id="PF14368"/>
    </source>
</evidence>
<dbReference type="InterPro" id="IPR016140">
    <property type="entry name" value="Bifunc_inhib/LTP/seed_store"/>
</dbReference>
<accession>A0A4S8IGU6</accession>
<keyword evidence="8" id="KW-1185">Reference proteome</keyword>
<evidence type="ECO:0000256" key="3">
    <source>
        <dbReference type="ARBA" id="ARBA00023157"/>
    </source>
</evidence>
<evidence type="ECO:0000313" key="8">
    <source>
        <dbReference type="Proteomes" id="UP000317650"/>
    </source>
</evidence>
<gene>
    <name evidence="7" type="ORF">C4D60_Mb09t16460</name>
</gene>
<proteinExistence type="inferred from homology"/>
<evidence type="ECO:0000256" key="2">
    <source>
        <dbReference type="ARBA" id="ARBA00022729"/>
    </source>
</evidence>
<evidence type="ECO:0000256" key="1">
    <source>
        <dbReference type="ARBA" id="ARBA00009748"/>
    </source>
</evidence>
<dbReference type="CDD" id="cd00010">
    <property type="entry name" value="AAI_LTSS"/>
    <property type="match status" value="1"/>
</dbReference>
<reference evidence="7 8" key="1">
    <citation type="journal article" date="2019" name="Nat. Plants">
        <title>Genome sequencing of Musa balbisiana reveals subgenome evolution and function divergence in polyploid bananas.</title>
        <authorList>
            <person name="Yao X."/>
        </authorList>
    </citation>
    <scope>NUCLEOTIDE SEQUENCE [LARGE SCALE GENOMIC DNA]</scope>
    <source>
        <strain evidence="8">cv. DH-PKW</strain>
        <tissue evidence="7">Leaves</tissue>
    </source>
</reference>
<keyword evidence="2 5" id="KW-0732">Signal</keyword>
<keyword evidence="4" id="KW-0325">Glycoprotein</keyword>
<feature type="chain" id="PRO_5020460077" description="Bifunctional inhibitor/plant lipid transfer protein/seed storage helical domain-containing protein" evidence="5">
    <location>
        <begin position="17"/>
        <end position="134"/>
    </location>
</feature>
<sequence length="134" mass="14270">MKLLLLLLLVTSWASAAPSQNGGASGVPVCLSKLMPCVSFLHSSEQPTVVCCIPLKFALANDVDCLCDIFYSQDLLQTFNVTRQAVRDLPPRCGLRPIDLGKCDNSSAAPSSPLPPLNVTSPPKGNHFLDSSLC</sequence>
<dbReference type="EMBL" id="PYDT01000010">
    <property type="protein sequence ID" value="THU47527.1"/>
    <property type="molecule type" value="Genomic_DNA"/>
</dbReference>